<keyword evidence="4" id="KW-0677">Repeat</keyword>
<evidence type="ECO:0000256" key="6">
    <source>
        <dbReference type="ARBA" id="ARBA00022840"/>
    </source>
</evidence>
<proteinExistence type="predicted"/>
<dbReference type="InterPro" id="IPR027417">
    <property type="entry name" value="P-loop_NTPase"/>
</dbReference>
<dbReference type="Pfam" id="PF05729">
    <property type="entry name" value="NACHT"/>
    <property type="match status" value="1"/>
</dbReference>
<dbReference type="PANTHER" id="PTHR24106">
    <property type="entry name" value="NACHT, LRR AND CARD DOMAINS-CONTAINING"/>
    <property type="match status" value="1"/>
</dbReference>
<name>A0A667XKV4_9TELE</name>
<dbReference type="InterPro" id="IPR041075">
    <property type="entry name" value="NOD1/2_WH"/>
</dbReference>
<reference evidence="8" key="3">
    <citation type="submission" date="2025-09" db="UniProtKB">
        <authorList>
            <consortium name="Ensembl"/>
        </authorList>
    </citation>
    <scope>IDENTIFICATION</scope>
</reference>
<dbReference type="AlphaFoldDB" id="A0A667XKV4"/>
<dbReference type="Pfam" id="PF17779">
    <property type="entry name" value="WHD_NOD2"/>
    <property type="match status" value="1"/>
</dbReference>
<keyword evidence="3" id="KW-0433">Leucine-rich repeat</keyword>
<dbReference type="Proteomes" id="UP000472263">
    <property type="component" value="Chromosome 23"/>
</dbReference>
<evidence type="ECO:0000313" key="9">
    <source>
        <dbReference type="Proteomes" id="UP000472263"/>
    </source>
</evidence>
<keyword evidence="2" id="KW-0963">Cytoplasm</keyword>
<reference evidence="8" key="2">
    <citation type="submission" date="2025-08" db="UniProtKB">
        <authorList>
            <consortium name="Ensembl"/>
        </authorList>
    </citation>
    <scope>IDENTIFICATION</scope>
</reference>
<dbReference type="PROSITE" id="PS51450">
    <property type="entry name" value="LRR"/>
    <property type="match status" value="1"/>
</dbReference>
<dbReference type="SUPFAM" id="SSF52047">
    <property type="entry name" value="RNI-like"/>
    <property type="match status" value="1"/>
</dbReference>
<feature type="domain" description="NACHT" evidence="7">
    <location>
        <begin position="1"/>
        <end position="132"/>
    </location>
</feature>
<dbReference type="SMART" id="SM00368">
    <property type="entry name" value="LRR_RI"/>
    <property type="match status" value="1"/>
</dbReference>
<protein>
    <recommendedName>
        <fullName evidence="7">NACHT domain-containing protein</fullName>
    </recommendedName>
</protein>
<evidence type="ECO:0000256" key="1">
    <source>
        <dbReference type="ARBA" id="ARBA00004496"/>
    </source>
</evidence>
<organism evidence="8 9">
    <name type="scientific">Myripristis murdjan</name>
    <name type="common">pinecone soldierfish</name>
    <dbReference type="NCBI Taxonomy" id="586833"/>
    <lineage>
        <taxon>Eukaryota</taxon>
        <taxon>Metazoa</taxon>
        <taxon>Chordata</taxon>
        <taxon>Craniata</taxon>
        <taxon>Vertebrata</taxon>
        <taxon>Euteleostomi</taxon>
        <taxon>Actinopterygii</taxon>
        <taxon>Neopterygii</taxon>
        <taxon>Teleostei</taxon>
        <taxon>Neoteleostei</taxon>
        <taxon>Acanthomorphata</taxon>
        <taxon>Holocentriformes</taxon>
        <taxon>Holocentridae</taxon>
        <taxon>Myripristis</taxon>
    </lineage>
</organism>
<reference evidence="8" key="1">
    <citation type="submission" date="2019-06" db="EMBL/GenBank/DDBJ databases">
        <authorList>
            <consortium name="Wellcome Sanger Institute Data Sharing"/>
        </authorList>
    </citation>
    <scope>NUCLEOTIDE SEQUENCE [LARGE SCALE GENOMIC DNA]</scope>
</reference>
<dbReference type="GO" id="GO:0005737">
    <property type="term" value="C:cytoplasm"/>
    <property type="evidence" value="ECO:0007669"/>
    <property type="project" value="UniProtKB-SubCell"/>
</dbReference>
<dbReference type="InterPro" id="IPR007111">
    <property type="entry name" value="NACHT_NTPase"/>
</dbReference>
<dbReference type="GeneTree" id="ENSGT01120000271898"/>
<dbReference type="InterPro" id="IPR032675">
    <property type="entry name" value="LRR_dom_sf"/>
</dbReference>
<dbReference type="FunFam" id="3.40.50.300:FF:001524">
    <property type="entry name" value="Si:dkey-126g1.7"/>
    <property type="match status" value="1"/>
</dbReference>
<dbReference type="GO" id="GO:0005524">
    <property type="term" value="F:ATP binding"/>
    <property type="evidence" value="ECO:0007669"/>
    <property type="project" value="UniProtKB-KW"/>
</dbReference>
<sequence length="555" mass="63398">MTKGVAGIGKTVLTQKFTLDWAEHKANQHVHFTFPFTFRELNLLRGKKFSLVELVHHFFTESKKAGISRFEQFQVVLIFDGLDECRLPLDFNNNQILTDVTESTSVDVLLTNLIKGNLLPSAHLWITTRPAAANQIPPECVDMVTEVRGFTDPQKEEYFRRRFRDEEQASRIISHIKTSRSLHIMCHIPVFCWITATVLEDVLKTSEGGDLPKTLTEMYIHFLLFQSKVQNVKYHGRAETDPHWTPETRKMILSLGKLAFEQLEKGNLIFYEADLAECGIDIRAASMYSGVFTQIFKEERGLYQDKVFCFIHLSLQEFLAALYVFLTFINSGALQSPNGHLDLFLRFLLGLSLQTNQTLLRGLMTQSGSSSWTNKKTVHFIKEKIKESPSPERSINLFHCLNELNDHSLVEEIQQYLRSGRLSTDKLSPAQWSALVFILLSSEEDLDVFDLKKYSASEEALLRLLPVVKASRKSVWVHRDLGIFNIFCDLFCPKNSTNLIYFLSSQSSSLRELDLSNNQLQDSGVKRLSAGLESPHCRLEALRSGSENSRAFKLD</sequence>
<evidence type="ECO:0000256" key="4">
    <source>
        <dbReference type="ARBA" id="ARBA00022737"/>
    </source>
</evidence>
<keyword evidence="6" id="KW-0067">ATP-binding</keyword>
<dbReference type="Pfam" id="PF17776">
    <property type="entry name" value="NLRC4_HD2"/>
    <property type="match status" value="1"/>
</dbReference>
<evidence type="ECO:0000256" key="2">
    <source>
        <dbReference type="ARBA" id="ARBA00022490"/>
    </source>
</evidence>
<dbReference type="Ensembl" id="ENSMMDT00005013264.1">
    <property type="protein sequence ID" value="ENSMMDP00005012894.1"/>
    <property type="gene ID" value="ENSMMDG00005006770.1"/>
</dbReference>
<dbReference type="InterPro" id="IPR041267">
    <property type="entry name" value="NLRP_HD2"/>
</dbReference>
<dbReference type="InterPro" id="IPR051261">
    <property type="entry name" value="NLR"/>
</dbReference>
<dbReference type="Gene3D" id="3.80.10.10">
    <property type="entry name" value="Ribonuclease Inhibitor"/>
    <property type="match status" value="1"/>
</dbReference>
<keyword evidence="9" id="KW-1185">Reference proteome</keyword>
<evidence type="ECO:0000313" key="8">
    <source>
        <dbReference type="Ensembl" id="ENSMMDP00005012894.1"/>
    </source>
</evidence>
<dbReference type="InParanoid" id="A0A667XKV4"/>
<dbReference type="PROSITE" id="PS50837">
    <property type="entry name" value="NACHT"/>
    <property type="match status" value="1"/>
</dbReference>
<evidence type="ECO:0000256" key="3">
    <source>
        <dbReference type="ARBA" id="ARBA00022614"/>
    </source>
</evidence>
<keyword evidence="5" id="KW-0547">Nucleotide-binding</keyword>
<dbReference type="Gene3D" id="3.40.50.300">
    <property type="entry name" value="P-loop containing nucleotide triphosphate hydrolases"/>
    <property type="match status" value="1"/>
</dbReference>
<accession>A0A667XKV4</accession>
<comment type="subcellular location">
    <subcellularLocation>
        <location evidence="1">Cytoplasm</location>
    </subcellularLocation>
</comment>
<evidence type="ECO:0000259" key="7">
    <source>
        <dbReference type="PROSITE" id="PS50837"/>
    </source>
</evidence>
<evidence type="ECO:0000256" key="5">
    <source>
        <dbReference type="ARBA" id="ARBA00022741"/>
    </source>
</evidence>
<dbReference type="InterPro" id="IPR001611">
    <property type="entry name" value="Leu-rich_rpt"/>
</dbReference>